<name>A0A1H0J7Y4_9RHOB</name>
<dbReference type="Proteomes" id="UP000324252">
    <property type="component" value="Unassembled WGS sequence"/>
</dbReference>
<accession>A0A1H0J7Y4</accession>
<evidence type="ECO:0000313" key="1">
    <source>
        <dbReference type="EMBL" id="SHK13093.1"/>
    </source>
</evidence>
<protein>
    <submittedName>
        <fullName evidence="1">Uncharacterized protein</fullName>
    </submittedName>
</protein>
<gene>
    <name evidence="1" type="ORF">SAMN05444142_103370</name>
</gene>
<dbReference type="AlphaFoldDB" id="A0A1H0J7Y4"/>
<reference evidence="1 2" key="1">
    <citation type="submission" date="2016-11" db="EMBL/GenBank/DDBJ databases">
        <authorList>
            <person name="Varghese N."/>
            <person name="Submissions S."/>
        </authorList>
    </citation>
    <scope>NUCLEOTIDE SEQUENCE [LARGE SCALE GENOMIC DNA]</scope>
    <source>
        <strain evidence="1 2">DSM 29620</strain>
    </source>
</reference>
<sequence>MAGLTRRCALSHGLPTLVPLPGIGETGAD</sequence>
<dbReference type="EMBL" id="FQZZ01000003">
    <property type="protein sequence ID" value="SHK13093.1"/>
    <property type="molecule type" value="Genomic_DNA"/>
</dbReference>
<proteinExistence type="predicted"/>
<organism evidence="1 2">
    <name type="scientific">Lutimaribacter pacificus</name>
    <dbReference type="NCBI Taxonomy" id="391948"/>
    <lineage>
        <taxon>Bacteria</taxon>
        <taxon>Pseudomonadati</taxon>
        <taxon>Pseudomonadota</taxon>
        <taxon>Alphaproteobacteria</taxon>
        <taxon>Rhodobacterales</taxon>
        <taxon>Roseobacteraceae</taxon>
        <taxon>Lutimaribacter</taxon>
    </lineage>
</organism>
<evidence type="ECO:0000313" key="2">
    <source>
        <dbReference type="Proteomes" id="UP000324252"/>
    </source>
</evidence>
<keyword evidence="2" id="KW-1185">Reference proteome</keyword>